<dbReference type="AlphaFoldDB" id="A0A6H1ZBQ3"/>
<reference evidence="1" key="1">
    <citation type="submission" date="2020-03" db="EMBL/GenBank/DDBJ databases">
        <title>The deep terrestrial virosphere.</title>
        <authorList>
            <person name="Holmfeldt K."/>
            <person name="Nilsson E."/>
            <person name="Simone D."/>
            <person name="Lopez-Fernandez M."/>
            <person name="Wu X."/>
            <person name="de Brujin I."/>
            <person name="Lundin D."/>
            <person name="Andersson A."/>
            <person name="Bertilsson S."/>
            <person name="Dopson M."/>
        </authorList>
    </citation>
    <scope>NUCLEOTIDE SEQUENCE</scope>
    <source>
        <strain evidence="1">TM448A00204</strain>
        <strain evidence="2">TM448B00128</strain>
    </source>
</reference>
<accession>A0A6H1ZBQ3</accession>
<evidence type="ECO:0000313" key="1">
    <source>
        <dbReference type="EMBL" id="QJA45333.1"/>
    </source>
</evidence>
<name>A0A6H1ZBQ3_9ZZZZ</name>
<evidence type="ECO:0000313" key="2">
    <source>
        <dbReference type="EMBL" id="QJH93653.1"/>
    </source>
</evidence>
<sequence length="47" mass="5718">MYYLALIETYKRMKKANEPAWSNTLKVLRLLIVREYKISIKRERSLS</sequence>
<dbReference type="EMBL" id="MT144590">
    <property type="protein sequence ID" value="QJH93653.1"/>
    <property type="molecule type" value="Genomic_DNA"/>
</dbReference>
<gene>
    <name evidence="1" type="ORF">TM448A00204_0078</name>
    <name evidence="2" type="ORF">TM448B00128_0028</name>
</gene>
<proteinExistence type="predicted"/>
<organism evidence="1">
    <name type="scientific">viral metagenome</name>
    <dbReference type="NCBI Taxonomy" id="1070528"/>
    <lineage>
        <taxon>unclassified sequences</taxon>
        <taxon>metagenomes</taxon>
        <taxon>organismal metagenomes</taxon>
    </lineage>
</organism>
<dbReference type="EMBL" id="MT143988">
    <property type="protein sequence ID" value="QJA45333.1"/>
    <property type="molecule type" value="Genomic_DNA"/>
</dbReference>
<protein>
    <submittedName>
        <fullName evidence="1">Uncharacterized protein</fullName>
    </submittedName>
</protein>